<dbReference type="GO" id="GO:0046872">
    <property type="term" value="F:metal ion binding"/>
    <property type="evidence" value="ECO:0007669"/>
    <property type="project" value="UniProtKB-KW"/>
</dbReference>
<keyword evidence="6 13" id="KW-0347">Helicase</keyword>
<dbReference type="InterPro" id="IPR001650">
    <property type="entry name" value="Helicase_C-like"/>
</dbReference>
<proteinExistence type="inferred from homology"/>
<dbReference type="NCBIfam" id="TIGR00614">
    <property type="entry name" value="recQ_fam"/>
    <property type="match status" value="1"/>
</dbReference>
<dbReference type="InterPro" id="IPR027417">
    <property type="entry name" value="P-loop_NTPase"/>
</dbReference>
<dbReference type="CDD" id="cd17920">
    <property type="entry name" value="DEXHc_RecQ"/>
    <property type="match status" value="1"/>
</dbReference>
<feature type="region of interest" description="Disordered" evidence="14">
    <location>
        <begin position="813"/>
        <end position="993"/>
    </location>
</feature>
<feature type="compositionally biased region" description="Basic and acidic residues" evidence="14">
    <location>
        <begin position="972"/>
        <end position="993"/>
    </location>
</feature>
<reference evidence="17 18" key="1">
    <citation type="journal article" date="2018" name="Cell">
        <title>The Chara Genome: Secondary Complexity and Implications for Plant Terrestrialization.</title>
        <authorList>
            <person name="Nishiyama T."/>
            <person name="Sakayama H."/>
            <person name="Vries J.D."/>
            <person name="Buschmann H."/>
            <person name="Saint-Marcoux D."/>
            <person name="Ullrich K.K."/>
            <person name="Haas F.B."/>
            <person name="Vanderstraeten L."/>
            <person name="Becker D."/>
            <person name="Lang D."/>
            <person name="Vosolsobe S."/>
            <person name="Rombauts S."/>
            <person name="Wilhelmsson P.K.I."/>
            <person name="Janitza P."/>
            <person name="Kern R."/>
            <person name="Heyl A."/>
            <person name="Rumpler F."/>
            <person name="Villalobos L.I.A.C."/>
            <person name="Clay J.M."/>
            <person name="Skokan R."/>
            <person name="Toyoda A."/>
            <person name="Suzuki Y."/>
            <person name="Kagoshima H."/>
            <person name="Schijlen E."/>
            <person name="Tajeshwar N."/>
            <person name="Catarino B."/>
            <person name="Hetherington A.J."/>
            <person name="Saltykova A."/>
            <person name="Bonnot C."/>
            <person name="Breuninger H."/>
            <person name="Symeonidi A."/>
            <person name="Radhakrishnan G.V."/>
            <person name="Van Nieuwerburgh F."/>
            <person name="Deforce D."/>
            <person name="Chang C."/>
            <person name="Karol K.G."/>
            <person name="Hedrich R."/>
            <person name="Ulvskov P."/>
            <person name="Glockner G."/>
            <person name="Delwiche C.F."/>
            <person name="Petrasek J."/>
            <person name="Van de Peer Y."/>
            <person name="Friml J."/>
            <person name="Beilby M."/>
            <person name="Dolan L."/>
            <person name="Kohara Y."/>
            <person name="Sugano S."/>
            <person name="Fujiyama A."/>
            <person name="Delaux P.-M."/>
            <person name="Quint M."/>
            <person name="TheiBen G."/>
            <person name="Hagemann M."/>
            <person name="Harholt J."/>
            <person name="Dunand C."/>
            <person name="Zachgo S."/>
            <person name="Langdale J."/>
            <person name="Maumus F."/>
            <person name="Straeten D.V.D."/>
            <person name="Gould S.B."/>
            <person name="Rensing S.A."/>
        </authorList>
    </citation>
    <scope>NUCLEOTIDE SEQUENCE [LARGE SCALE GENOMIC DNA]</scope>
    <source>
        <strain evidence="17 18">S276</strain>
    </source>
</reference>
<dbReference type="Proteomes" id="UP000265515">
    <property type="component" value="Unassembled WGS sequence"/>
</dbReference>
<evidence type="ECO:0000256" key="6">
    <source>
        <dbReference type="ARBA" id="ARBA00022806"/>
    </source>
</evidence>
<dbReference type="PROSITE" id="PS51194">
    <property type="entry name" value="HELICASE_CTER"/>
    <property type="match status" value="1"/>
</dbReference>
<dbReference type="EMBL" id="BFEA01000176">
    <property type="protein sequence ID" value="GBG73038.1"/>
    <property type="molecule type" value="Genomic_DNA"/>
</dbReference>
<dbReference type="GO" id="GO:1990814">
    <property type="term" value="F:DNA/DNA annealing activity"/>
    <property type="evidence" value="ECO:0007669"/>
    <property type="project" value="EnsemblPlants"/>
</dbReference>
<dbReference type="SMART" id="SM00487">
    <property type="entry name" value="DEXDc"/>
    <property type="match status" value="1"/>
</dbReference>
<gene>
    <name evidence="17" type="ORF">CBR_g12756</name>
</gene>
<dbReference type="FunFam" id="3.40.50.300:FF:002061">
    <property type="entry name" value="RecQ family DNA helicase"/>
    <property type="match status" value="1"/>
</dbReference>
<evidence type="ECO:0000313" key="18">
    <source>
        <dbReference type="Proteomes" id="UP000265515"/>
    </source>
</evidence>
<dbReference type="OrthoDB" id="10261556at2759"/>
<keyword evidence="5 13" id="KW-0378">Hydrolase</keyword>
<dbReference type="PANTHER" id="PTHR13710">
    <property type="entry name" value="DNA HELICASE RECQ FAMILY MEMBER"/>
    <property type="match status" value="1"/>
</dbReference>
<dbReference type="CDD" id="cd18794">
    <property type="entry name" value="SF2_C_RecQ"/>
    <property type="match status" value="1"/>
</dbReference>
<dbReference type="GO" id="GO:0009378">
    <property type="term" value="F:four-way junction helicase activity"/>
    <property type="evidence" value="ECO:0007669"/>
    <property type="project" value="EnsemblPlants"/>
</dbReference>
<feature type="compositionally biased region" description="Basic and acidic residues" evidence="14">
    <location>
        <begin position="888"/>
        <end position="897"/>
    </location>
</feature>
<dbReference type="GO" id="GO:0005737">
    <property type="term" value="C:cytoplasm"/>
    <property type="evidence" value="ECO:0007669"/>
    <property type="project" value="TreeGrafter"/>
</dbReference>
<dbReference type="GO" id="GO:0005694">
    <property type="term" value="C:chromosome"/>
    <property type="evidence" value="ECO:0007669"/>
    <property type="project" value="TreeGrafter"/>
</dbReference>
<dbReference type="SUPFAM" id="SSF52540">
    <property type="entry name" value="P-loop containing nucleoside triphosphate hydrolases"/>
    <property type="match status" value="1"/>
</dbReference>
<evidence type="ECO:0000259" key="15">
    <source>
        <dbReference type="PROSITE" id="PS51192"/>
    </source>
</evidence>
<dbReference type="FunFam" id="3.40.50.300:FF:000444">
    <property type="entry name" value="ATP-dependent DNA helicase"/>
    <property type="match status" value="1"/>
</dbReference>
<dbReference type="InterPro" id="IPR032284">
    <property type="entry name" value="RecQ_Zn-bd"/>
</dbReference>
<evidence type="ECO:0000256" key="3">
    <source>
        <dbReference type="ARBA" id="ARBA00022723"/>
    </source>
</evidence>
<dbReference type="GO" id="GO:0016887">
    <property type="term" value="F:ATP hydrolysis activity"/>
    <property type="evidence" value="ECO:0007669"/>
    <property type="project" value="RHEA"/>
</dbReference>
<evidence type="ECO:0000256" key="12">
    <source>
        <dbReference type="ARBA" id="ARBA00049360"/>
    </source>
</evidence>
<evidence type="ECO:0000256" key="11">
    <source>
        <dbReference type="ARBA" id="ARBA00034617"/>
    </source>
</evidence>
<comment type="catalytic activity">
    <reaction evidence="12 13">
        <text>ATP + H2O = ADP + phosphate + H(+)</text>
        <dbReference type="Rhea" id="RHEA:13065"/>
        <dbReference type="ChEBI" id="CHEBI:15377"/>
        <dbReference type="ChEBI" id="CHEBI:15378"/>
        <dbReference type="ChEBI" id="CHEBI:30616"/>
        <dbReference type="ChEBI" id="CHEBI:43474"/>
        <dbReference type="ChEBI" id="CHEBI:456216"/>
    </reaction>
</comment>
<dbReference type="PROSITE" id="PS51192">
    <property type="entry name" value="HELICASE_ATP_BIND_1"/>
    <property type="match status" value="1"/>
</dbReference>
<keyword evidence="7 13" id="KW-0067">ATP-binding</keyword>
<evidence type="ECO:0000256" key="1">
    <source>
        <dbReference type="ARBA" id="ARBA00004123"/>
    </source>
</evidence>
<evidence type="ECO:0000256" key="5">
    <source>
        <dbReference type="ARBA" id="ARBA00022801"/>
    </source>
</evidence>
<dbReference type="Gramene" id="GBG73038">
    <property type="protein sequence ID" value="GBG73038"/>
    <property type="gene ID" value="CBR_g12756"/>
</dbReference>
<evidence type="ECO:0000256" key="9">
    <source>
        <dbReference type="ARBA" id="ARBA00023235"/>
    </source>
</evidence>
<dbReference type="Pfam" id="PF00270">
    <property type="entry name" value="DEAD"/>
    <property type="match status" value="1"/>
</dbReference>
<dbReference type="GO" id="GO:0005524">
    <property type="term" value="F:ATP binding"/>
    <property type="evidence" value="ECO:0007669"/>
    <property type="project" value="UniProtKB-KW"/>
</dbReference>
<dbReference type="AlphaFoldDB" id="A0A388KSR1"/>
<dbReference type="GO" id="GO:0000724">
    <property type="term" value="P:double-strand break repair via homologous recombination"/>
    <property type="evidence" value="ECO:0007669"/>
    <property type="project" value="TreeGrafter"/>
</dbReference>
<evidence type="ECO:0000313" key="17">
    <source>
        <dbReference type="EMBL" id="GBG73038.1"/>
    </source>
</evidence>
<dbReference type="InterPro" id="IPR011545">
    <property type="entry name" value="DEAD/DEAH_box_helicase_dom"/>
</dbReference>
<feature type="region of interest" description="Disordered" evidence="14">
    <location>
        <begin position="501"/>
        <end position="536"/>
    </location>
</feature>
<keyword evidence="4 13" id="KW-0547">Nucleotide-binding</keyword>
<dbReference type="PANTHER" id="PTHR13710:SF155">
    <property type="entry name" value="ATP-DEPENDENT DNA HELICASE Q-LIKE 3"/>
    <property type="match status" value="1"/>
</dbReference>
<dbReference type="GO" id="GO:0005634">
    <property type="term" value="C:nucleus"/>
    <property type="evidence" value="ECO:0007669"/>
    <property type="project" value="UniProtKB-SubCell"/>
</dbReference>
<sequence>MKGSISHRRPAAEQSGRGTHQRWKVLCSSDSQASSVSSACPVPAAELRDVLKRVFGYPSFRGPQEDAICAVLSGRDCFCLMPTGGGKSLCYELPAVVKLGVTLVVSPLIALMENQVSALKKKNIAAEFLSSTREASDRRKIYEDIDSGRPTVRLLYVTPELISTDGFMGKLQKMHGRGLLNLIAIDEAHCISSWGHDFRPSYRKLSALRSALAGVPILALTATAAKAVRDDIIRSLRLHQPVVLMSSFNRPNIFYEVRYKELLGDPYKDLVRTLRMFPGQCAIVYCLARNTCDDIASRLLSEGVPCNVYHAGMKDASRSKSLTEWTSGKVNIVIATVAFGMGIDRADVRLVCHFNVPKTLEGFYQESGRAGRDGSPARSLLYYGLEDCRTMQFILRKEVNKQKKSHGDKQAAQHGVDAFSEMVKYCEEVSCRRQKVLGHFGEKTTPALCNKTCDVCKFPSRVENDVNSLRNTALMRGRGGTDRVFIQSGEDRVFHGTRASEFWESGEDSAEGAESISSSDDDVEKQAASAAQAAVGRASNIDQRLKQLMAAEERFSAACKRPAGEMRHALTESSRETARQRLTMSLEKSVQNEKSGYRESPDATIMALAFEEDLFVKYGKKGRPVYNSQMASMVRWLATASATQVQDRFRECGALVGVTPRLTGVCSPVNCPTGQGHTAVVSDGGRGNAATEGAAGEEKEVGMNGNHSGKANACGVGRARPSGGMHEKEVTPPGDEQQLGAEARPGATTGLRTPGLKEGIESKTNGDCNAKGAGGEVAKTGASGRLGEGGHEGGGETTAVKITRLQEATAITGSDDGLTHGKPREGQVAEEGGSCELPGSVVNASSGRGGAETSMEKTNGAADWGQEQGREVMQAKASNGEGVVNPLGREKSRKEEGPGSAPAGVPAENASNEDTATEPLRPRPKILSFGEFLKNKQEAKRQSAQAEHIASKRRREEQSSHAQGRKRHPSTVRRERAEQLSSDAESKRRWPQV</sequence>
<organism evidence="17 18">
    <name type="scientific">Chara braunii</name>
    <name type="common">Braun's stonewort</name>
    <dbReference type="NCBI Taxonomy" id="69332"/>
    <lineage>
        <taxon>Eukaryota</taxon>
        <taxon>Viridiplantae</taxon>
        <taxon>Streptophyta</taxon>
        <taxon>Charophyceae</taxon>
        <taxon>Charales</taxon>
        <taxon>Characeae</taxon>
        <taxon>Chara</taxon>
    </lineage>
</organism>
<keyword evidence="8" id="KW-0238">DNA-binding</keyword>
<evidence type="ECO:0000256" key="2">
    <source>
        <dbReference type="ARBA" id="ARBA00005446"/>
    </source>
</evidence>
<evidence type="ECO:0000256" key="14">
    <source>
        <dbReference type="SAM" id="MobiDB-lite"/>
    </source>
</evidence>
<protein>
    <recommendedName>
        <fullName evidence="13">ATP-dependent DNA helicase</fullName>
        <ecNumber evidence="13">5.6.2.4</ecNumber>
    </recommendedName>
</protein>
<feature type="domain" description="Helicase ATP-binding" evidence="15">
    <location>
        <begin position="68"/>
        <end position="242"/>
    </location>
</feature>
<comment type="caution">
    <text evidence="17">The sequence shown here is derived from an EMBL/GenBank/DDBJ whole genome shotgun (WGS) entry which is preliminary data.</text>
</comment>
<dbReference type="Pfam" id="PF16124">
    <property type="entry name" value="RecQ_Zn_bind"/>
    <property type="match status" value="1"/>
</dbReference>
<feature type="region of interest" description="Disordered" evidence="14">
    <location>
        <begin position="719"/>
        <end position="796"/>
    </location>
</feature>
<dbReference type="GO" id="GO:0043138">
    <property type="term" value="F:3'-5' DNA helicase activity"/>
    <property type="evidence" value="ECO:0007669"/>
    <property type="project" value="UniProtKB-EC"/>
</dbReference>
<dbReference type="InterPro" id="IPR014001">
    <property type="entry name" value="Helicase_ATP-bd"/>
</dbReference>
<name>A0A388KSR1_CHABU</name>
<evidence type="ECO:0000256" key="7">
    <source>
        <dbReference type="ARBA" id="ARBA00022840"/>
    </source>
</evidence>
<keyword evidence="18" id="KW-1185">Reference proteome</keyword>
<keyword evidence="10 13" id="KW-0539">Nucleus</keyword>
<evidence type="ECO:0000256" key="13">
    <source>
        <dbReference type="RuleBase" id="RU364117"/>
    </source>
</evidence>
<keyword evidence="3" id="KW-0479">Metal-binding</keyword>
<feature type="domain" description="Helicase C-terminal" evidence="16">
    <location>
        <begin position="269"/>
        <end position="416"/>
    </location>
</feature>
<evidence type="ECO:0000256" key="8">
    <source>
        <dbReference type="ARBA" id="ARBA00023125"/>
    </source>
</evidence>
<dbReference type="STRING" id="69332.A0A388KSR1"/>
<dbReference type="InterPro" id="IPR004589">
    <property type="entry name" value="DNA_helicase_ATP-dep_RecQ"/>
</dbReference>
<dbReference type="EC" id="5.6.2.4" evidence="13"/>
<accession>A0A388KSR1</accession>
<comment type="catalytic activity">
    <reaction evidence="11 13">
        <text>Couples ATP hydrolysis with the unwinding of duplex DNA by translocating in the 3'-5' direction.</text>
        <dbReference type="EC" id="5.6.2.4"/>
    </reaction>
</comment>
<feature type="compositionally biased region" description="Basic and acidic residues" evidence="14">
    <location>
        <begin position="817"/>
        <end position="827"/>
    </location>
</feature>
<dbReference type="Pfam" id="PF00271">
    <property type="entry name" value="Helicase_C"/>
    <property type="match status" value="1"/>
</dbReference>
<comment type="similarity">
    <text evidence="2 13">Belongs to the helicase family. RecQ subfamily.</text>
</comment>
<keyword evidence="9" id="KW-0413">Isomerase</keyword>
<dbReference type="SMART" id="SM00490">
    <property type="entry name" value="HELICc"/>
    <property type="match status" value="1"/>
</dbReference>
<evidence type="ECO:0000256" key="10">
    <source>
        <dbReference type="ARBA" id="ARBA00023242"/>
    </source>
</evidence>
<feature type="region of interest" description="Disordered" evidence="14">
    <location>
        <begin position="1"/>
        <end position="20"/>
    </location>
</feature>
<dbReference type="Gene3D" id="3.40.50.300">
    <property type="entry name" value="P-loop containing nucleotide triphosphate hydrolases"/>
    <property type="match status" value="2"/>
</dbReference>
<comment type="subcellular location">
    <subcellularLocation>
        <location evidence="1 13">Nucleus</location>
    </subcellularLocation>
</comment>
<evidence type="ECO:0000256" key="4">
    <source>
        <dbReference type="ARBA" id="ARBA00022741"/>
    </source>
</evidence>
<evidence type="ECO:0000259" key="16">
    <source>
        <dbReference type="PROSITE" id="PS51194"/>
    </source>
</evidence>